<reference evidence="1" key="1">
    <citation type="journal article" date="2022" name="Int. J. Mol. Sci.">
        <title>Draft Genome of Tanacetum Coccineum: Genomic Comparison of Closely Related Tanacetum-Family Plants.</title>
        <authorList>
            <person name="Yamashiro T."/>
            <person name="Shiraishi A."/>
            <person name="Nakayama K."/>
            <person name="Satake H."/>
        </authorList>
    </citation>
    <scope>NUCLEOTIDE SEQUENCE</scope>
</reference>
<sequence length="128" mass="14504">MDNHVMAFIVISVCASSPLNGGFCSFCASRAGNSFAYDPNPNSFDDSWALKHANFDLKTAGDHRKLQLNELNELRDQAYENSLIYKEMDCPDYEDSRAHGFVHRSLDLRSSASFWESNIQILSLMFLN</sequence>
<evidence type="ECO:0000313" key="1">
    <source>
        <dbReference type="EMBL" id="GJS56081.1"/>
    </source>
</evidence>
<organism evidence="1 2">
    <name type="scientific">Tanacetum coccineum</name>
    <dbReference type="NCBI Taxonomy" id="301880"/>
    <lineage>
        <taxon>Eukaryota</taxon>
        <taxon>Viridiplantae</taxon>
        <taxon>Streptophyta</taxon>
        <taxon>Embryophyta</taxon>
        <taxon>Tracheophyta</taxon>
        <taxon>Spermatophyta</taxon>
        <taxon>Magnoliopsida</taxon>
        <taxon>eudicotyledons</taxon>
        <taxon>Gunneridae</taxon>
        <taxon>Pentapetalae</taxon>
        <taxon>asterids</taxon>
        <taxon>campanulids</taxon>
        <taxon>Asterales</taxon>
        <taxon>Asteraceae</taxon>
        <taxon>Asteroideae</taxon>
        <taxon>Anthemideae</taxon>
        <taxon>Anthemidinae</taxon>
        <taxon>Tanacetum</taxon>
    </lineage>
</organism>
<reference evidence="1" key="2">
    <citation type="submission" date="2022-01" db="EMBL/GenBank/DDBJ databases">
        <authorList>
            <person name="Yamashiro T."/>
            <person name="Shiraishi A."/>
            <person name="Satake H."/>
            <person name="Nakayama K."/>
        </authorList>
    </citation>
    <scope>NUCLEOTIDE SEQUENCE</scope>
</reference>
<dbReference type="EMBL" id="BQNB010008912">
    <property type="protein sequence ID" value="GJS56081.1"/>
    <property type="molecule type" value="Genomic_DNA"/>
</dbReference>
<gene>
    <name evidence="1" type="ORF">Tco_0629443</name>
</gene>
<proteinExistence type="predicted"/>
<keyword evidence="2" id="KW-1185">Reference proteome</keyword>
<evidence type="ECO:0000313" key="2">
    <source>
        <dbReference type="Proteomes" id="UP001151760"/>
    </source>
</evidence>
<accession>A0ABQ4WT44</accession>
<comment type="caution">
    <text evidence="1">The sequence shown here is derived from an EMBL/GenBank/DDBJ whole genome shotgun (WGS) entry which is preliminary data.</text>
</comment>
<protein>
    <submittedName>
        <fullName evidence="1">Uncharacterized protein</fullName>
    </submittedName>
</protein>
<name>A0ABQ4WT44_9ASTR</name>
<dbReference type="Proteomes" id="UP001151760">
    <property type="component" value="Unassembled WGS sequence"/>
</dbReference>